<dbReference type="AlphaFoldDB" id="A0A516PXT5"/>
<dbReference type="EMBL" id="CP041692">
    <property type="protein sequence ID" value="QDP95987.1"/>
    <property type="molecule type" value="Genomic_DNA"/>
</dbReference>
<organism evidence="1 2">
    <name type="scientific">Microlunatus elymi</name>
    <dbReference type="NCBI Taxonomy" id="2596828"/>
    <lineage>
        <taxon>Bacteria</taxon>
        <taxon>Bacillati</taxon>
        <taxon>Actinomycetota</taxon>
        <taxon>Actinomycetes</taxon>
        <taxon>Propionibacteriales</taxon>
        <taxon>Propionibacteriaceae</taxon>
        <taxon>Microlunatus</taxon>
    </lineage>
</organism>
<reference evidence="1 2" key="1">
    <citation type="submission" date="2019-07" db="EMBL/GenBank/DDBJ databases">
        <title>Microlunatus dokdonensis sp. nov. isolated from the rhizospheric soil of the wild plant Elymus tsukushiensis.</title>
        <authorList>
            <person name="Ghim S.-Y."/>
            <person name="Hwang Y.-J."/>
            <person name="Son J.-S."/>
            <person name="Shin J.-H."/>
        </authorList>
    </citation>
    <scope>NUCLEOTIDE SEQUENCE [LARGE SCALE GENOMIC DNA]</scope>
    <source>
        <strain evidence="1 2">KUDC0627</strain>
    </source>
</reference>
<evidence type="ECO:0000313" key="2">
    <source>
        <dbReference type="Proteomes" id="UP000319263"/>
    </source>
</evidence>
<dbReference type="KEGG" id="mik:FOE78_08825"/>
<dbReference type="RefSeq" id="WP_143985953.1">
    <property type="nucleotide sequence ID" value="NZ_CP041692.1"/>
</dbReference>
<keyword evidence="2" id="KW-1185">Reference proteome</keyword>
<name>A0A516PXT5_9ACTN</name>
<accession>A0A516PXT5</accession>
<gene>
    <name evidence="1" type="ORF">FOE78_08825</name>
</gene>
<sequence length="86" mass="9429">MVRATGLSEVEQRYAEVLARGAVTRSDSGRGSPKPRPTFDLGDLMGRLVRLEVVDPAGRTLAWIAVSSFAWNHFGVPDAAEALRYR</sequence>
<proteinExistence type="predicted"/>
<protein>
    <submittedName>
        <fullName evidence="1">Uncharacterized protein</fullName>
    </submittedName>
</protein>
<evidence type="ECO:0000313" key="1">
    <source>
        <dbReference type="EMBL" id="QDP95987.1"/>
    </source>
</evidence>
<dbReference type="Proteomes" id="UP000319263">
    <property type="component" value="Chromosome"/>
</dbReference>